<organism evidence="2">
    <name type="scientific">Desulfofervidus auxilii</name>
    <dbReference type="NCBI Taxonomy" id="1621989"/>
    <lineage>
        <taxon>Bacteria</taxon>
        <taxon>Pseudomonadati</taxon>
        <taxon>Thermodesulfobacteriota</taxon>
        <taxon>Candidatus Desulfofervidia</taxon>
        <taxon>Candidatus Desulfofervidales</taxon>
        <taxon>Candidatus Desulfofervidaceae</taxon>
        <taxon>Candidatus Desulfofervidus</taxon>
    </lineage>
</organism>
<evidence type="ECO:0000256" key="1">
    <source>
        <dbReference type="SAM" id="Phobius"/>
    </source>
</evidence>
<feature type="transmembrane region" description="Helical" evidence="1">
    <location>
        <begin position="20"/>
        <end position="53"/>
    </location>
</feature>
<dbReference type="EMBL" id="DRBS01000379">
    <property type="protein sequence ID" value="HDD45231.1"/>
    <property type="molecule type" value="Genomic_DNA"/>
</dbReference>
<comment type="caution">
    <text evidence="2">The sequence shown here is derived from an EMBL/GenBank/DDBJ whole genome shotgun (WGS) entry which is preliminary data.</text>
</comment>
<proteinExistence type="predicted"/>
<gene>
    <name evidence="2" type="ORF">ENG63_10310</name>
</gene>
<protein>
    <recommendedName>
        <fullName evidence="3">2TM domain-containing protein</fullName>
    </recommendedName>
</protein>
<evidence type="ECO:0000313" key="2">
    <source>
        <dbReference type="EMBL" id="HDD45231.1"/>
    </source>
</evidence>
<keyword evidence="1" id="KW-0472">Membrane</keyword>
<dbReference type="Proteomes" id="UP000886289">
    <property type="component" value="Unassembled WGS sequence"/>
</dbReference>
<sequence>MPPQFIFLTRKKWGGFILNSLLYSLAWINVLVLGIFGGLGFISGGFFWLLAVAHTGWHLRKEMIQEHAEIIAAKMAERLKGNQKK</sequence>
<evidence type="ECO:0008006" key="3">
    <source>
        <dbReference type="Google" id="ProtNLM"/>
    </source>
</evidence>
<keyword evidence="1" id="KW-0812">Transmembrane</keyword>
<name>A0A7C0YAW3_DESA2</name>
<keyword evidence="1" id="KW-1133">Transmembrane helix</keyword>
<accession>A0A7C0YAW3</accession>
<reference evidence="2" key="1">
    <citation type="journal article" date="2020" name="mSystems">
        <title>Genome- and Community-Level Interaction Insights into Carbon Utilization and Element Cycling Functions of Hydrothermarchaeota in Hydrothermal Sediment.</title>
        <authorList>
            <person name="Zhou Z."/>
            <person name="Liu Y."/>
            <person name="Xu W."/>
            <person name="Pan J."/>
            <person name="Luo Z.H."/>
            <person name="Li M."/>
        </authorList>
    </citation>
    <scope>NUCLEOTIDE SEQUENCE [LARGE SCALE GENOMIC DNA]</scope>
    <source>
        <strain evidence="2">HyVt-233</strain>
    </source>
</reference>
<dbReference type="AlphaFoldDB" id="A0A7C0YAW3"/>